<evidence type="ECO:0000313" key="1">
    <source>
        <dbReference type="EMBL" id="KAK4664860.1"/>
    </source>
</evidence>
<keyword evidence="2" id="KW-1185">Reference proteome</keyword>
<evidence type="ECO:0000313" key="2">
    <source>
        <dbReference type="Proteomes" id="UP001326199"/>
    </source>
</evidence>
<protein>
    <submittedName>
        <fullName evidence="1">Uncharacterized protein</fullName>
    </submittedName>
</protein>
<comment type="caution">
    <text evidence="1">The sequence shown here is derived from an EMBL/GenBank/DDBJ whole genome shotgun (WGS) entry which is preliminary data.</text>
</comment>
<dbReference type="GeneID" id="87933760"/>
<name>A0ABR0HA17_9PEZI</name>
<dbReference type="RefSeq" id="XP_062764826.1">
    <property type="nucleotide sequence ID" value="XM_062913417.1"/>
</dbReference>
<accession>A0ABR0HA17</accession>
<dbReference type="Proteomes" id="UP001326199">
    <property type="component" value="Unassembled WGS sequence"/>
</dbReference>
<proteinExistence type="predicted"/>
<sequence>MDAQVPQMIRQEVDNYRLEWEKLRDYLYTLFPEYTEYIELETHRNDVYIAWIPNELTPTEMNYIYTNLRTRRKRIR</sequence>
<organism evidence="1 2">
    <name type="scientific">Podospora pseudopauciseta</name>
    <dbReference type="NCBI Taxonomy" id="2093780"/>
    <lineage>
        <taxon>Eukaryota</taxon>
        <taxon>Fungi</taxon>
        <taxon>Dikarya</taxon>
        <taxon>Ascomycota</taxon>
        <taxon>Pezizomycotina</taxon>
        <taxon>Sordariomycetes</taxon>
        <taxon>Sordariomycetidae</taxon>
        <taxon>Sordariales</taxon>
        <taxon>Podosporaceae</taxon>
        <taxon>Podospora</taxon>
    </lineage>
</organism>
<gene>
    <name evidence="1" type="ORF">QC763_508280</name>
</gene>
<reference evidence="1 2" key="1">
    <citation type="journal article" date="2023" name="bioRxiv">
        <title>High-quality genome assemblies of four members of thePodospora anserinaspecies complex.</title>
        <authorList>
            <person name="Ament-Velasquez S.L."/>
            <person name="Vogan A.A."/>
            <person name="Wallerman O."/>
            <person name="Hartmann F."/>
            <person name="Gautier V."/>
            <person name="Silar P."/>
            <person name="Giraud T."/>
            <person name="Johannesson H."/>
        </authorList>
    </citation>
    <scope>NUCLEOTIDE SEQUENCE [LARGE SCALE GENOMIC DNA]</scope>
    <source>
        <strain evidence="1 2">CBS 411.78</strain>
    </source>
</reference>
<dbReference type="EMBL" id="JAFFHB010000006">
    <property type="protein sequence ID" value="KAK4664860.1"/>
    <property type="molecule type" value="Genomic_DNA"/>
</dbReference>